<name>A0A1V2LIM3_PICKU</name>
<organism evidence="1 2">
    <name type="scientific">Pichia kudriavzevii</name>
    <name type="common">Yeast</name>
    <name type="synonym">Issatchenkia orientalis</name>
    <dbReference type="NCBI Taxonomy" id="4909"/>
    <lineage>
        <taxon>Eukaryota</taxon>
        <taxon>Fungi</taxon>
        <taxon>Dikarya</taxon>
        <taxon>Ascomycota</taxon>
        <taxon>Saccharomycotina</taxon>
        <taxon>Pichiomycetes</taxon>
        <taxon>Pichiales</taxon>
        <taxon>Pichiaceae</taxon>
        <taxon>Pichia</taxon>
    </lineage>
</organism>
<dbReference type="EMBL" id="MQVM01000023">
    <property type="protein sequence ID" value="ONH72253.1"/>
    <property type="molecule type" value="Genomic_DNA"/>
</dbReference>
<comment type="caution">
    <text evidence="1">The sequence shown here is derived from an EMBL/GenBank/DDBJ whole genome shotgun (WGS) entry which is preliminary data.</text>
</comment>
<proteinExistence type="predicted"/>
<dbReference type="AlphaFoldDB" id="A0A1V2LIM3"/>
<protein>
    <submittedName>
        <fullName evidence="1">Uncharacterized protein</fullName>
    </submittedName>
</protein>
<evidence type="ECO:0000313" key="1">
    <source>
        <dbReference type="EMBL" id="ONH72253.1"/>
    </source>
</evidence>
<dbReference type="Proteomes" id="UP000189274">
    <property type="component" value="Unassembled WGS sequence"/>
</dbReference>
<evidence type="ECO:0000313" key="2">
    <source>
        <dbReference type="Proteomes" id="UP000189274"/>
    </source>
</evidence>
<sequence length="811" mass="93045">MHFTYNGELVHSVDVDVGVDGAGLGAGSSVNTISSTRPAVGASLGTSATVGAKTETCTYPITSVILYGTAQFVDAWRGGYEGFELLDLECAARLVLQRQAYLIYRWSLTRLLLLDESLVCGVARCFDVSPDNFVPQEEEVQFYLKEPCFLWRFSRHNYDTVVSSIREGRLLMLSDKGHDSSPPVGYEYDIEKHLLIGALEEKFKCQLNQWEVLEYRHSLDFHLHSMDKETTYQEFVSVLLTGGCGRYTSELYRQLKRKEATSRVSHKGQRGILQKIYMRIAPGRTKSKIYNVPESTTMGKQASGGVYPFLQRGAASISEELVTSLPEFVLERGKIHLWDSDWINEALFDHEHPFSLYRFAVAIDDGYLATKYKHINARGETVRTGWGNGKPVAIGRKRLLEMWMQCVPTKYTHQRYCHRLETSKWHQIEESCMRQIELFKDSKVNLVTDITAANLDSCVHLDPDDKEAYIIRNAEISGCLYRPTEGHHNLPTPLLLGDKSLPSSDYKRKVGVMSAPNPCLQIEREQFLENGLTYNLQMFNTDVINPSKDVYIPPRVCNLEKLALNAISNQNALIGERYHVDLGPYVEKIDFSCLFLRDGKTKPFRRSHNLYIDKVSARFERLYPRLVEVLQVADNLKSFLYSSQDMAQHVVEDSIKLSCFVSTQVIPFPHVHYVNSSQTKINIANYLTFYFTKHNRDALGRDAQTYFDSRLKIQFKSSKHSRFLFSFARDRYLSELYTAVQVLQMEAGQREHLRWPVHEFEFDSEYMDLIKLFFPHRHNDIATIIECASKERHPRQVHSACTPPTVLKEVL</sequence>
<accession>A0A1V2LIM3</accession>
<gene>
    <name evidence="1" type="ORF">BOH78_3979</name>
</gene>
<dbReference type="VEuPathDB" id="FungiDB:C5L36_0E05360"/>
<reference evidence="2" key="1">
    <citation type="journal article" date="2017" name="Genome Announc.">
        <title>Genome sequences of Cyberlindnera fabianii 65, Pichia kudriavzevii 129, and Saccharomyces cerevisiae 131 isolated from fermented masau fruits in Zimbabwe.</title>
        <authorList>
            <person name="van Rijswijck I.M.H."/>
            <person name="Derks M.F.L."/>
            <person name="Abee T."/>
            <person name="de Ridder D."/>
            <person name="Smid E.J."/>
        </authorList>
    </citation>
    <scope>NUCLEOTIDE SEQUENCE [LARGE SCALE GENOMIC DNA]</scope>
    <source>
        <strain evidence="2">129</strain>
    </source>
</reference>